<sequence length="69" mass="7763">MDPDLVGMHLMRVSKYTPECEHVSHFHRMLPWFATSKLASNGIALPDLPTLADQRIRLVIDICSVSGFP</sequence>
<reference evidence="1" key="2">
    <citation type="submission" date="2020-11" db="EMBL/GenBank/DDBJ databases">
        <authorList>
            <person name="McCartney M.A."/>
            <person name="Auch B."/>
            <person name="Kono T."/>
            <person name="Mallez S."/>
            <person name="Becker A."/>
            <person name="Gohl D.M."/>
            <person name="Silverstein K.A.T."/>
            <person name="Koren S."/>
            <person name="Bechman K.B."/>
            <person name="Herman A."/>
            <person name="Abrahante J.E."/>
            <person name="Garbe J."/>
        </authorList>
    </citation>
    <scope>NUCLEOTIDE SEQUENCE</scope>
    <source>
        <strain evidence="1">Duluth1</strain>
        <tissue evidence="1">Whole animal</tissue>
    </source>
</reference>
<comment type="caution">
    <text evidence="1">The sequence shown here is derived from an EMBL/GenBank/DDBJ whole genome shotgun (WGS) entry which is preliminary data.</text>
</comment>
<dbReference type="EMBL" id="JAIWYP010000006">
    <property type="protein sequence ID" value="KAH3814663.1"/>
    <property type="molecule type" value="Genomic_DNA"/>
</dbReference>
<keyword evidence="2" id="KW-1185">Reference proteome</keyword>
<protein>
    <submittedName>
        <fullName evidence="1">Uncharacterized protein</fullName>
    </submittedName>
</protein>
<dbReference type="Proteomes" id="UP000828390">
    <property type="component" value="Unassembled WGS sequence"/>
</dbReference>
<gene>
    <name evidence="1" type="ORF">DPMN_143168</name>
</gene>
<reference evidence="1" key="1">
    <citation type="journal article" date="2019" name="bioRxiv">
        <title>The Genome of the Zebra Mussel, Dreissena polymorpha: A Resource for Invasive Species Research.</title>
        <authorList>
            <person name="McCartney M.A."/>
            <person name="Auch B."/>
            <person name="Kono T."/>
            <person name="Mallez S."/>
            <person name="Zhang Y."/>
            <person name="Obille A."/>
            <person name="Becker A."/>
            <person name="Abrahante J.E."/>
            <person name="Garbe J."/>
            <person name="Badalamenti J.P."/>
            <person name="Herman A."/>
            <person name="Mangelson H."/>
            <person name="Liachko I."/>
            <person name="Sullivan S."/>
            <person name="Sone E.D."/>
            <person name="Koren S."/>
            <person name="Silverstein K.A.T."/>
            <person name="Beckman K.B."/>
            <person name="Gohl D.M."/>
        </authorList>
    </citation>
    <scope>NUCLEOTIDE SEQUENCE</scope>
    <source>
        <strain evidence="1">Duluth1</strain>
        <tissue evidence="1">Whole animal</tissue>
    </source>
</reference>
<dbReference type="AlphaFoldDB" id="A0A9D4GFV4"/>
<evidence type="ECO:0000313" key="1">
    <source>
        <dbReference type="EMBL" id="KAH3814663.1"/>
    </source>
</evidence>
<name>A0A9D4GFV4_DREPO</name>
<proteinExistence type="predicted"/>
<evidence type="ECO:0000313" key="2">
    <source>
        <dbReference type="Proteomes" id="UP000828390"/>
    </source>
</evidence>
<organism evidence="1 2">
    <name type="scientific">Dreissena polymorpha</name>
    <name type="common">Zebra mussel</name>
    <name type="synonym">Mytilus polymorpha</name>
    <dbReference type="NCBI Taxonomy" id="45954"/>
    <lineage>
        <taxon>Eukaryota</taxon>
        <taxon>Metazoa</taxon>
        <taxon>Spiralia</taxon>
        <taxon>Lophotrochozoa</taxon>
        <taxon>Mollusca</taxon>
        <taxon>Bivalvia</taxon>
        <taxon>Autobranchia</taxon>
        <taxon>Heteroconchia</taxon>
        <taxon>Euheterodonta</taxon>
        <taxon>Imparidentia</taxon>
        <taxon>Neoheterodontei</taxon>
        <taxon>Myida</taxon>
        <taxon>Dreissenoidea</taxon>
        <taxon>Dreissenidae</taxon>
        <taxon>Dreissena</taxon>
    </lineage>
</organism>
<accession>A0A9D4GFV4</accession>